<feature type="domain" description="Bacterial type II secretion system protein E" evidence="4">
    <location>
        <begin position="226"/>
        <end position="240"/>
    </location>
</feature>
<dbReference type="Gene3D" id="3.30.450.90">
    <property type="match status" value="1"/>
</dbReference>
<dbReference type="GO" id="GO:0005524">
    <property type="term" value="F:ATP binding"/>
    <property type="evidence" value="ECO:0007669"/>
    <property type="project" value="UniProtKB-KW"/>
</dbReference>
<dbReference type="Proteomes" id="UP000199107">
    <property type="component" value="Unassembled WGS sequence"/>
</dbReference>
<gene>
    <name evidence="5" type="ORF">SAMN05192555_12414</name>
</gene>
<dbReference type="Gene3D" id="3.40.50.300">
    <property type="entry name" value="P-loop containing nucleotide triphosphate hydrolases"/>
    <property type="match status" value="1"/>
</dbReference>
<accession>A0A1G9WUQ8</accession>
<dbReference type="STRING" id="48727.SAMN05192555_12414"/>
<dbReference type="SUPFAM" id="SSF52540">
    <property type="entry name" value="P-loop containing nucleoside triphosphate hydrolases"/>
    <property type="match status" value="1"/>
</dbReference>
<evidence type="ECO:0000313" key="5">
    <source>
        <dbReference type="EMBL" id="SDM87843.1"/>
    </source>
</evidence>
<protein>
    <submittedName>
        <fullName evidence="5">General secretion pathway protein E/type IV pilus assembly protein PilB</fullName>
    </submittedName>
</protein>
<dbReference type="InterPro" id="IPR027417">
    <property type="entry name" value="P-loop_NTPase"/>
</dbReference>
<evidence type="ECO:0000256" key="1">
    <source>
        <dbReference type="ARBA" id="ARBA00006611"/>
    </source>
</evidence>
<dbReference type="OrthoDB" id="9776961at2"/>
<dbReference type="PANTHER" id="PTHR30258:SF2">
    <property type="entry name" value="COMG OPERON PROTEIN 1"/>
    <property type="match status" value="1"/>
</dbReference>
<evidence type="ECO:0000313" key="6">
    <source>
        <dbReference type="Proteomes" id="UP000199107"/>
    </source>
</evidence>
<evidence type="ECO:0000259" key="4">
    <source>
        <dbReference type="PROSITE" id="PS00662"/>
    </source>
</evidence>
<dbReference type="RefSeq" id="WP_089660683.1">
    <property type="nucleotide sequence ID" value="NZ_FNGH01000024.1"/>
</dbReference>
<proteinExistence type="inferred from homology"/>
<dbReference type="GO" id="GO:0016887">
    <property type="term" value="F:ATP hydrolysis activity"/>
    <property type="evidence" value="ECO:0007669"/>
    <property type="project" value="TreeGrafter"/>
</dbReference>
<dbReference type="GO" id="GO:0005886">
    <property type="term" value="C:plasma membrane"/>
    <property type="evidence" value="ECO:0007669"/>
    <property type="project" value="TreeGrafter"/>
</dbReference>
<keyword evidence="3" id="KW-0067">ATP-binding</keyword>
<dbReference type="AlphaFoldDB" id="A0A1G9WUQ8"/>
<sequence length="410" mass="44367">MARRYRQQLLATFLPALEADPGDATDLLEVAALLDDAKHARASDIHLDPQADGYWVRLRIDGQMADASLLAYETGQRLVNQFKVQAGLNPLPSLAAADGSFTTTLAQHELTVRVSAVTTVSGEKLAVRFLDPPVVFDDIEQLGLSELGVQWIRQWMDATSGMLLVTGPTGAGKTTTLYTLLHRLALSDSQVVTVEDPVEYIVPGINQLQVDSTSGMDVASVASALLRLDPDYVLLGELRDRASTQAAINVAVSGRSLMATLHSRDAVGAVTTLRQRGLDDAEIATSLGVVVAQRLVRQLCRECRHEASLAADDRAWLEASGAWLPSRVWEAPGCEACHGLGFTGRTGIFEVWQPTSEDLALILQHGDEHRLRRQVLARGEPLLFGEGLAKVEQGVTTLGELFRVGALLPR</sequence>
<organism evidence="5 6">
    <name type="scientific">Franzmannia pantelleriensis</name>
    <dbReference type="NCBI Taxonomy" id="48727"/>
    <lineage>
        <taxon>Bacteria</taxon>
        <taxon>Pseudomonadati</taxon>
        <taxon>Pseudomonadota</taxon>
        <taxon>Gammaproteobacteria</taxon>
        <taxon>Oceanospirillales</taxon>
        <taxon>Halomonadaceae</taxon>
        <taxon>Franzmannia</taxon>
    </lineage>
</organism>
<dbReference type="CDD" id="cd01129">
    <property type="entry name" value="PulE-GspE-like"/>
    <property type="match status" value="1"/>
</dbReference>
<dbReference type="PANTHER" id="PTHR30258">
    <property type="entry name" value="TYPE II SECRETION SYSTEM PROTEIN GSPE-RELATED"/>
    <property type="match status" value="1"/>
</dbReference>
<dbReference type="Pfam" id="PF00437">
    <property type="entry name" value="T2SSE"/>
    <property type="match status" value="1"/>
</dbReference>
<keyword evidence="2" id="KW-0547">Nucleotide-binding</keyword>
<dbReference type="PROSITE" id="PS00662">
    <property type="entry name" value="T2SP_E"/>
    <property type="match status" value="1"/>
</dbReference>
<dbReference type="EMBL" id="FNGH01000024">
    <property type="protein sequence ID" value="SDM87843.1"/>
    <property type="molecule type" value="Genomic_DNA"/>
</dbReference>
<name>A0A1G9WUQ8_9GAMM</name>
<evidence type="ECO:0000256" key="3">
    <source>
        <dbReference type="ARBA" id="ARBA00022840"/>
    </source>
</evidence>
<evidence type="ECO:0000256" key="2">
    <source>
        <dbReference type="ARBA" id="ARBA00022741"/>
    </source>
</evidence>
<keyword evidence="6" id="KW-1185">Reference proteome</keyword>
<dbReference type="InterPro" id="IPR001482">
    <property type="entry name" value="T2SS/T4SS_dom"/>
</dbReference>
<reference evidence="6" key="1">
    <citation type="submission" date="2016-10" db="EMBL/GenBank/DDBJ databases">
        <authorList>
            <person name="Varghese N."/>
            <person name="Submissions S."/>
        </authorList>
    </citation>
    <scope>NUCLEOTIDE SEQUENCE [LARGE SCALE GENOMIC DNA]</scope>
    <source>
        <strain evidence="6">AAP</strain>
    </source>
</reference>
<comment type="similarity">
    <text evidence="1">Belongs to the GSP E family.</text>
</comment>